<name>A0ACB8RK55_9AGAM</name>
<organism evidence="1 2">
    <name type="scientific">Auriscalpium vulgare</name>
    <dbReference type="NCBI Taxonomy" id="40419"/>
    <lineage>
        <taxon>Eukaryota</taxon>
        <taxon>Fungi</taxon>
        <taxon>Dikarya</taxon>
        <taxon>Basidiomycota</taxon>
        <taxon>Agaricomycotina</taxon>
        <taxon>Agaricomycetes</taxon>
        <taxon>Russulales</taxon>
        <taxon>Auriscalpiaceae</taxon>
        <taxon>Auriscalpium</taxon>
    </lineage>
</organism>
<accession>A0ACB8RK55</accession>
<dbReference type="Proteomes" id="UP000814033">
    <property type="component" value="Unassembled WGS sequence"/>
</dbReference>
<evidence type="ECO:0000313" key="1">
    <source>
        <dbReference type="EMBL" id="KAI0044435.1"/>
    </source>
</evidence>
<gene>
    <name evidence="1" type="ORF">FA95DRAFT_1562243</name>
</gene>
<evidence type="ECO:0000313" key="2">
    <source>
        <dbReference type="Proteomes" id="UP000814033"/>
    </source>
</evidence>
<dbReference type="EMBL" id="MU275983">
    <property type="protein sequence ID" value="KAI0044435.1"/>
    <property type="molecule type" value="Genomic_DNA"/>
</dbReference>
<sequence>MSSELILPTYIPSPYAFAGHSLLALPSTVQHYLTHCAGLTPPAPAPPTRATLAAHRAHLASATHRALQGIDIAFVEARRDARHEARRAAYTAAELADADARDAARIETVCGLLLPERARALDEFVARIDALVWLELEGAWTTDDSSGPPPAGAAEQQVYRDAVLGPLLDGFQRALVDLDRIVTEREEEARTPVEGVQRIPWRRRNSATPEDLNKSIQVLQEQVSKLTIQKLELLGQERDEWSSLPPTPRTPRTPMGDMQNTFEERDVLPWRKRRGTVHGKGSARM</sequence>
<reference evidence="1" key="2">
    <citation type="journal article" date="2022" name="New Phytol.">
        <title>Evolutionary transition to the ectomycorrhizal habit in the genomes of a hyperdiverse lineage of mushroom-forming fungi.</title>
        <authorList>
            <person name="Looney B."/>
            <person name="Miyauchi S."/>
            <person name="Morin E."/>
            <person name="Drula E."/>
            <person name="Courty P.E."/>
            <person name="Kohler A."/>
            <person name="Kuo A."/>
            <person name="LaButti K."/>
            <person name="Pangilinan J."/>
            <person name="Lipzen A."/>
            <person name="Riley R."/>
            <person name="Andreopoulos W."/>
            <person name="He G."/>
            <person name="Johnson J."/>
            <person name="Nolan M."/>
            <person name="Tritt A."/>
            <person name="Barry K.W."/>
            <person name="Grigoriev I.V."/>
            <person name="Nagy L.G."/>
            <person name="Hibbett D."/>
            <person name="Henrissat B."/>
            <person name="Matheny P.B."/>
            <person name="Labbe J."/>
            <person name="Martin F.M."/>
        </authorList>
    </citation>
    <scope>NUCLEOTIDE SEQUENCE</scope>
    <source>
        <strain evidence="1">FP105234-sp</strain>
    </source>
</reference>
<proteinExistence type="predicted"/>
<comment type="caution">
    <text evidence="1">The sequence shown here is derived from an EMBL/GenBank/DDBJ whole genome shotgun (WGS) entry which is preliminary data.</text>
</comment>
<reference evidence="1" key="1">
    <citation type="submission" date="2021-02" db="EMBL/GenBank/DDBJ databases">
        <authorList>
            <consortium name="DOE Joint Genome Institute"/>
            <person name="Ahrendt S."/>
            <person name="Looney B.P."/>
            <person name="Miyauchi S."/>
            <person name="Morin E."/>
            <person name="Drula E."/>
            <person name="Courty P.E."/>
            <person name="Chicoki N."/>
            <person name="Fauchery L."/>
            <person name="Kohler A."/>
            <person name="Kuo A."/>
            <person name="Labutti K."/>
            <person name="Pangilinan J."/>
            <person name="Lipzen A."/>
            <person name="Riley R."/>
            <person name="Andreopoulos W."/>
            <person name="He G."/>
            <person name="Johnson J."/>
            <person name="Barry K.W."/>
            <person name="Grigoriev I.V."/>
            <person name="Nagy L."/>
            <person name="Hibbett D."/>
            <person name="Henrissat B."/>
            <person name="Matheny P.B."/>
            <person name="Labbe J."/>
            <person name="Martin F."/>
        </authorList>
    </citation>
    <scope>NUCLEOTIDE SEQUENCE</scope>
    <source>
        <strain evidence="1">FP105234-sp</strain>
    </source>
</reference>
<keyword evidence="2" id="KW-1185">Reference proteome</keyword>
<protein>
    <submittedName>
        <fullName evidence="1">Uncharacterized protein</fullName>
    </submittedName>
</protein>